<dbReference type="PROSITE" id="PS00170">
    <property type="entry name" value="CSA_PPIASE_1"/>
    <property type="match status" value="1"/>
</dbReference>
<dbReference type="GO" id="GO:0005737">
    <property type="term" value="C:cytoplasm"/>
    <property type="evidence" value="ECO:0007669"/>
    <property type="project" value="TreeGrafter"/>
</dbReference>
<dbReference type="PANTHER" id="PTHR11071:SF561">
    <property type="entry name" value="PEPTIDYL-PROLYL CIS-TRANS ISOMERASE D-RELATED"/>
    <property type="match status" value="1"/>
</dbReference>
<dbReference type="SUPFAM" id="SSF50891">
    <property type="entry name" value="Cyclophilin-like"/>
    <property type="match status" value="1"/>
</dbReference>
<name>U6KSC7_EIMTE</name>
<proteinExistence type="predicted"/>
<reference evidence="6" key="2">
    <citation type="submission" date="2013-10" db="EMBL/GenBank/DDBJ databases">
        <authorList>
            <person name="Aslett M."/>
        </authorList>
    </citation>
    <scope>NUCLEOTIDE SEQUENCE [LARGE SCALE GENOMIC DNA]</scope>
    <source>
        <strain evidence="6">Houghton</strain>
    </source>
</reference>
<dbReference type="InterPro" id="IPR029000">
    <property type="entry name" value="Cyclophilin-like_dom_sf"/>
</dbReference>
<dbReference type="AlphaFoldDB" id="U6KSC7"/>
<dbReference type="GO" id="GO:0003755">
    <property type="term" value="F:peptidyl-prolyl cis-trans isomerase activity"/>
    <property type="evidence" value="ECO:0007669"/>
    <property type="project" value="UniProtKB-KW"/>
</dbReference>
<keyword evidence="2" id="KW-0697">Rotamase</keyword>
<dbReference type="VEuPathDB" id="ToxoDB:ETH2_1207900"/>
<dbReference type="EMBL" id="HG675415">
    <property type="protein sequence ID" value="CDJ41002.1"/>
    <property type="molecule type" value="Genomic_DNA"/>
</dbReference>
<dbReference type="PROSITE" id="PS50072">
    <property type="entry name" value="CSA_PPIASE_2"/>
    <property type="match status" value="1"/>
</dbReference>
<dbReference type="InterPro" id="IPR002130">
    <property type="entry name" value="Cyclophilin-type_PPIase_dom"/>
</dbReference>
<dbReference type="GO" id="GO:0006457">
    <property type="term" value="P:protein folding"/>
    <property type="evidence" value="ECO:0007669"/>
    <property type="project" value="InterPro"/>
</dbReference>
<evidence type="ECO:0000259" key="5">
    <source>
        <dbReference type="PROSITE" id="PS50072"/>
    </source>
</evidence>
<keyword evidence="3 6" id="KW-0413">Isomerase</keyword>
<dbReference type="EC" id="5.2.1.8" evidence="1"/>
<keyword evidence="4" id="KW-0472">Membrane</keyword>
<dbReference type="PRINTS" id="PR00153">
    <property type="entry name" value="CSAPPISMRASE"/>
</dbReference>
<evidence type="ECO:0000313" key="7">
    <source>
        <dbReference type="Proteomes" id="UP000030747"/>
    </source>
</evidence>
<dbReference type="RefSeq" id="XP_013231752.1">
    <property type="nucleotide sequence ID" value="XM_013376298.1"/>
</dbReference>
<feature type="transmembrane region" description="Helical" evidence="4">
    <location>
        <begin position="208"/>
        <end position="226"/>
    </location>
</feature>
<dbReference type="InterPro" id="IPR020892">
    <property type="entry name" value="Cyclophilin-type_PPIase_CS"/>
</dbReference>
<gene>
    <name evidence="6" type="ORF">ETH_00005810</name>
</gene>
<keyword evidence="7" id="KW-1185">Reference proteome</keyword>
<evidence type="ECO:0000256" key="2">
    <source>
        <dbReference type="ARBA" id="ARBA00023110"/>
    </source>
</evidence>
<dbReference type="GeneID" id="25250370"/>
<feature type="domain" description="PPIase cyclophilin-type" evidence="5">
    <location>
        <begin position="23"/>
        <end position="187"/>
    </location>
</feature>
<evidence type="ECO:0000256" key="4">
    <source>
        <dbReference type="SAM" id="Phobius"/>
    </source>
</evidence>
<protein>
    <recommendedName>
        <fullName evidence="1">peptidylprolyl isomerase</fullName>
        <ecNumber evidence="1">5.2.1.8</ecNumber>
    </recommendedName>
</protein>
<keyword evidence="4" id="KW-1133">Transmembrane helix</keyword>
<evidence type="ECO:0000256" key="1">
    <source>
        <dbReference type="ARBA" id="ARBA00013194"/>
    </source>
</evidence>
<dbReference type="OMA" id="ATPCVIN"/>
<dbReference type="Pfam" id="PF00160">
    <property type="entry name" value="Pro_isomerase"/>
    <property type="match status" value="1"/>
</dbReference>
<dbReference type="PANTHER" id="PTHR11071">
    <property type="entry name" value="PEPTIDYL-PROLYL CIS-TRANS ISOMERASE"/>
    <property type="match status" value="1"/>
</dbReference>
<dbReference type="VEuPathDB" id="ToxoDB:ETH_00005810"/>
<dbReference type="Gene3D" id="2.40.100.10">
    <property type="entry name" value="Cyclophilin-like"/>
    <property type="match status" value="1"/>
</dbReference>
<keyword evidence="4" id="KW-0812">Transmembrane</keyword>
<sequence length="314" mass="34134">MGGPGGALRPLGPRVQLPNPLVFLDIAVGNRNAGRLIFQLFADQLPITAENFRCLCTGETGLGYYMRPRWYKGSPFHRIIPGFMAQGGDFHRGDGYGGESIYGQFMRDEKYLYKHSKRGLLSMAKGRDRHSSSSQFFITFKACPWLDGQHVVFGQLEAGQDTLLQIEAAGSPAGKPRKAVSIFNCGELQADALRPSDRQGSDEVPLETAGLIIDVGFLLLLLLLLLRKLWYRYGDCSTMCCCSSFTAAAAAAAGASVAVWLLPLDQHQMQLQQFGCCSSHTRCSCSSSADAAAAGAAAAVPLMQQQQVLLQQFR</sequence>
<feature type="transmembrane region" description="Helical" evidence="4">
    <location>
        <begin position="238"/>
        <end position="262"/>
    </location>
</feature>
<evidence type="ECO:0000256" key="3">
    <source>
        <dbReference type="ARBA" id="ARBA00023235"/>
    </source>
</evidence>
<reference evidence="6" key="1">
    <citation type="submission" date="2013-10" db="EMBL/GenBank/DDBJ databases">
        <title>Genomic analysis of the causative agents of coccidiosis in chickens.</title>
        <authorList>
            <person name="Reid A.J."/>
            <person name="Blake D."/>
            <person name="Billington K."/>
            <person name="Browne H."/>
            <person name="Dunn M."/>
            <person name="Hung S."/>
            <person name="Kawahara F."/>
            <person name="Miranda-Saavedra D."/>
            <person name="Mourier T."/>
            <person name="Nagra H."/>
            <person name="Otto T.D."/>
            <person name="Rawlings N."/>
            <person name="Sanchez A."/>
            <person name="Sanders M."/>
            <person name="Subramaniam C."/>
            <person name="Tay Y."/>
            <person name="Dear P."/>
            <person name="Doerig C."/>
            <person name="Gruber A."/>
            <person name="Parkinson J."/>
            <person name="Shirley M."/>
            <person name="Wan K.L."/>
            <person name="Berriman M."/>
            <person name="Tomley F."/>
            <person name="Pain A."/>
        </authorList>
    </citation>
    <scope>NUCLEOTIDE SEQUENCE [LARGE SCALE GENOMIC DNA]</scope>
    <source>
        <strain evidence="6">Houghton</strain>
    </source>
</reference>
<organism evidence="6 7">
    <name type="scientific">Eimeria tenella</name>
    <name type="common">Coccidian parasite</name>
    <dbReference type="NCBI Taxonomy" id="5802"/>
    <lineage>
        <taxon>Eukaryota</taxon>
        <taxon>Sar</taxon>
        <taxon>Alveolata</taxon>
        <taxon>Apicomplexa</taxon>
        <taxon>Conoidasida</taxon>
        <taxon>Coccidia</taxon>
        <taxon>Eucoccidiorida</taxon>
        <taxon>Eimeriorina</taxon>
        <taxon>Eimeriidae</taxon>
        <taxon>Eimeria</taxon>
    </lineage>
</organism>
<accession>U6KSC7</accession>
<dbReference type="GO" id="GO:0016018">
    <property type="term" value="F:cyclosporin A binding"/>
    <property type="evidence" value="ECO:0007669"/>
    <property type="project" value="TreeGrafter"/>
</dbReference>
<dbReference type="Proteomes" id="UP000030747">
    <property type="component" value="Unassembled WGS sequence"/>
</dbReference>
<evidence type="ECO:0000313" key="6">
    <source>
        <dbReference type="EMBL" id="CDJ41002.1"/>
    </source>
</evidence>
<dbReference type="FunFam" id="2.40.100.10:FF:000031">
    <property type="entry name" value="Peptidyl-prolyl cis-trans isomerase"/>
    <property type="match status" value="1"/>
</dbReference>
<dbReference type="OrthoDB" id="193499at2759"/>